<dbReference type="EMBL" id="AZEC01000018">
    <property type="protein sequence ID" value="KRL08880.1"/>
    <property type="molecule type" value="Genomic_DNA"/>
</dbReference>
<evidence type="ECO:0000313" key="3">
    <source>
        <dbReference type="Proteomes" id="UP000051330"/>
    </source>
</evidence>
<feature type="transmembrane region" description="Helical" evidence="1">
    <location>
        <begin position="7"/>
        <end position="26"/>
    </location>
</feature>
<dbReference type="AlphaFoldDB" id="A0A0R1MLU9"/>
<evidence type="ECO:0000313" key="2">
    <source>
        <dbReference type="EMBL" id="KRL08880.1"/>
    </source>
</evidence>
<dbReference type="PATRIC" id="fig|1423792.3.peg.1153"/>
<dbReference type="STRING" id="1423792.FD09_GL001133"/>
<protein>
    <submittedName>
        <fullName evidence="2">Uncharacterized protein</fullName>
    </submittedName>
</protein>
<evidence type="ECO:0000256" key="1">
    <source>
        <dbReference type="SAM" id="Phobius"/>
    </source>
</evidence>
<dbReference type="RefSeq" id="WP_057822271.1">
    <property type="nucleotide sequence ID" value="NZ_AZEC01000018.1"/>
</dbReference>
<keyword evidence="3" id="KW-1185">Reference proteome</keyword>
<proteinExistence type="predicted"/>
<name>A0A0R1MLU9_9LACO</name>
<feature type="transmembrane region" description="Helical" evidence="1">
    <location>
        <begin position="32"/>
        <end position="56"/>
    </location>
</feature>
<sequence length="66" mass="7204">MAKKNTQIGNLVWLLITCSGVIVLNLTGQRSFLSLLAQGLFAVGAVLLAISMVLNVRHQRAEAKRR</sequence>
<reference evidence="2 3" key="1">
    <citation type="journal article" date="2015" name="Genome Announc.">
        <title>Expanding the biotechnology potential of lactobacilli through comparative genomics of 213 strains and associated genera.</title>
        <authorList>
            <person name="Sun Z."/>
            <person name="Harris H.M."/>
            <person name="McCann A."/>
            <person name="Guo C."/>
            <person name="Argimon S."/>
            <person name="Zhang W."/>
            <person name="Yang X."/>
            <person name="Jeffery I.B."/>
            <person name="Cooney J.C."/>
            <person name="Kagawa T.F."/>
            <person name="Liu W."/>
            <person name="Song Y."/>
            <person name="Salvetti E."/>
            <person name="Wrobel A."/>
            <person name="Rasinkangas P."/>
            <person name="Parkhill J."/>
            <person name="Rea M.C."/>
            <person name="O'Sullivan O."/>
            <person name="Ritari J."/>
            <person name="Douillard F.P."/>
            <person name="Paul Ross R."/>
            <person name="Yang R."/>
            <person name="Briner A.E."/>
            <person name="Felis G.E."/>
            <person name="de Vos W.M."/>
            <person name="Barrangou R."/>
            <person name="Klaenhammer T.R."/>
            <person name="Caufield P.W."/>
            <person name="Cui Y."/>
            <person name="Zhang H."/>
            <person name="O'Toole P.W."/>
        </authorList>
    </citation>
    <scope>NUCLEOTIDE SEQUENCE [LARGE SCALE GENOMIC DNA]</scope>
    <source>
        <strain evidence="2 3">DSM 12744</strain>
    </source>
</reference>
<keyword evidence="1" id="KW-0472">Membrane</keyword>
<comment type="caution">
    <text evidence="2">The sequence shown here is derived from an EMBL/GenBank/DDBJ whole genome shotgun (WGS) entry which is preliminary data.</text>
</comment>
<accession>A0A0R1MLU9</accession>
<organism evidence="2 3">
    <name type="scientific">Schleiferilactobacillus perolens DSM 12744</name>
    <dbReference type="NCBI Taxonomy" id="1423792"/>
    <lineage>
        <taxon>Bacteria</taxon>
        <taxon>Bacillati</taxon>
        <taxon>Bacillota</taxon>
        <taxon>Bacilli</taxon>
        <taxon>Lactobacillales</taxon>
        <taxon>Lactobacillaceae</taxon>
        <taxon>Schleiferilactobacillus</taxon>
    </lineage>
</organism>
<keyword evidence="1" id="KW-0812">Transmembrane</keyword>
<gene>
    <name evidence="2" type="ORF">FD09_GL001133</name>
</gene>
<keyword evidence="1" id="KW-1133">Transmembrane helix</keyword>
<dbReference type="Proteomes" id="UP000051330">
    <property type="component" value="Unassembled WGS sequence"/>
</dbReference>